<organism evidence="3 4">
    <name type="scientific">Amazona collaria</name>
    <name type="common">yellow-billed parrot</name>
    <dbReference type="NCBI Taxonomy" id="241587"/>
    <lineage>
        <taxon>Eukaryota</taxon>
        <taxon>Metazoa</taxon>
        <taxon>Chordata</taxon>
        <taxon>Craniata</taxon>
        <taxon>Vertebrata</taxon>
        <taxon>Euteleostomi</taxon>
        <taxon>Archelosauria</taxon>
        <taxon>Archosauria</taxon>
        <taxon>Dinosauria</taxon>
        <taxon>Saurischia</taxon>
        <taxon>Theropoda</taxon>
        <taxon>Coelurosauria</taxon>
        <taxon>Aves</taxon>
        <taxon>Neognathae</taxon>
        <taxon>Neoaves</taxon>
        <taxon>Telluraves</taxon>
        <taxon>Australaves</taxon>
        <taxon>Psittaciformes</taxon>
        <taxon>Psittacidae</taxon>
        <taxon>Amazona</taxon>
    </lineage>
</organism>
<feature type="compositionally biased region" description="Basic and acidic residues" evidence="1">
    <location>
        <begin position="63"/>
        <end position="76"/>
    </location>
</feature>
<dbReference type="AlphaFoldDB" id="A0A8B9FNY3"/>
<evidence type="ECO:0000256" key="2">
    <source>
        <dbReference type="SAM" id="SignalP"/>
    </source>
</evidence>
<proteinExistence type="predicted"/>
<evidence type="ECO:0000313" key="3">
    <source>
        <dbReference type="Ensembl" id="ENSACOP00000011331.1"/>
    </source>
</evidence>
<feature type="chain" id="PRO_5034512047" evidence="2">
    <location>
        <begin position="23"/>
        <end position="204"/>
    </location>
</feature>
<dbReference type="SUPFAM" id="SSF47576">
    <property type="entry name" value="Calponin-homology domain, CH-domain"/>
    <property type="match status" value="1"/>
</dbReference>
<name>A0A8B9FNY3_9PSIT</name>
<keyword evidence="4" id="KW-1185">Reference proteome</keyword>
<sequence length="204" mass="22512">MTLGMIWTIILRFAIQDISVEGKDPHPLGSASRCRSMRIPRSPCRDLGQGGTSALVPTEDGSVQERQRPELPHQLEGRLGLQRPHPPPPAGAHRVRQAPEGRPRHQPQQRLRGGREVLGHPQDVGCRRHRQHGAARREGHHDLRVQLLPCLLGGPEDIVGTLRPDEKAIMTYVSCFYHAFSGAQKVSSALSWASVGLELAVSWA</sequence>
<evidence type="ECO:0000256" key="1">
    <source>
        <dbReference type="SAM" id="MobiDB-lite"/>
    </source>
</evidence>
<feature type="region of interest" description="Disordered" evidence="1">
    <location>
        <begin position="39"/>
        <end position="138"/>
    </location>
</feature>
<feature type="signal peptide" evidence="2">
    <location>
        <begin position="1"/>
        <end position="22"/>
    </location>
</feature>
<dbReference type="InterPro" id="IPR036872">
    <property type="entry name" value="CH_dom_sf"/>
</dbReference>
<keyword evidence="2" id="KW-0732">Signal</keyword>
<dbReference type="Ensembl" id="ENSACOT00000011735.1">
    <property type="protein sequence ID" value="ENSACOP00000011331.1"/>
    <property type="gene ID" value="ENSACOG00000007880.1"/>
</dbReference>
<accession>A0A8B9FNY3</accession>
<reference evidence="3" key="2">
    <citation type="submission" date="2025-09" db="UniProtKB">
        <authorList>
            <consortium name="Ensembl"/>
        </authorList>
    </citation>
    <scope>IDENTIFICATION</scope>
</reference>
<dbReference type="Proteomes" id="UP000694522">
    <property type="component" value="Unplaced"/>
</dbReference>
<evidence type="ECO:0000313" key="4">
    <source>
        <dbReference type="Proteomes" id="UP000694522"/>
    </source>
</evidence>
<reference evidence="3" key="1">
    <citation type="submission" date="2025-08" db="UniProtKB">
        <authorList>
            <consortium name="Ensembl"/>
        </authorList>
    </citation>
    <scope>IDENTIFICATION</scope>
</reference>
<protein>
    <submittedName>
        <fullName evidence="3">Uncharacterized protein</fullName>
    </submittedName>
</protein>
<dbReference type="Gene3D" id="1.10.418.10">
    <property type="entry name" value="Calponin-like domain"/>
    <property type="match status" value="1"/>
</dbReference>
<dbReference type="PANTHER" id="PTHR11915">
    <property type="entry name" value="SPECTRIN/FILAMIN RELATED CYTOSKELETAL PROTEIN"/>
    <property type="match status" value="1"/>
</dbReference>